<dbReference type="EMBL" id="HBFN01013053">
    <property type="protein sequence ID" value="CAD8793469.1"/>
    <property type="molecule type" value="Transcribed_RNA"/>
</dbReference>
<evidence type="ECO:0000313" key="4">
    <source>
        <dbReference type="EMBL" id="CAD8793471.1"/>
    </source>
</evidence>
<sequence>MQHDSSLDRAHAPPPFSLMCEAAARDKVEELLLKARRWGWLSEHSWEVVGESCHCTWVAMPGHAAQVQWFVGSLDPNLVPAKERREKVSVVRPDPALIPLLSLGTEGKNVAAQHFWKRRIAKVDRAAANVPGVSRALFDENGPLVRVSSEDGSLEAQGAAKRFRGCPPEGPGHDGPSPHAAAPINLGC</sequence>
<name>A0A6T6T9A8_9CRYP</name>
<feature type="region of interest" description="Disordered" evidence="1">
    <location>
        <begin position="164"/>
        <end position="188"/>
    </location>
</feature>
<organism evidence="4">
    <name type="scientific">Hemiselmis tepida</name>
    <dbReference type="NCBI Taxonomy" id="464990"/>
    <lineage>
        <taxon>Eukaryota</taxon>
        <taxon>Cryptophyceae</taxon>
        <taxon>Cryptomonadales</taxon>
        <taxon>Hemiselmidaceae</taxon>
        <taxon>Hemiselmis</taxon>
    </lineage>
</organism>
<dbReference type="EMBL" id="HBFN01013055">
    <property type="protein sequence ID" value="CAD8793473.1"/>
    <property type="molecule type" value="Transcribed_RNA"/>
</dbReference>
<reference evidence="4" key="1">
    <citation type="submission" date="2021-01" db="EMBL/GenBank/DDBJ databases">
        <authorList>
            <person name="Corre E."/>
            <person name="Pelletier E."/>
            <person name="Niang G."/>
            <person name="Scheremetjew M."/>
            <person name="Finn R."/>
            <person name="Kale V."/>
            <person name="Holt S."/>
            <person name="Cochrane G."/>
            <person name="Meng A."/>
            <person name="Brown T."/>
            <person name="Cohen L."/>
        </authorList>
    </citation>
    <scope>NUCLEOTIDE SEQUENCE</scope>
    <source>
        <strain evidence="4">CCMP443</strain>
    </source>
</reference>
<dbReference type="EMBL" id="HBFN01013052">
    <property type="protein sequence ID" value="CAD8793467.1"/>
    <property type="molecule type" value="Transcribed_RNA"/>
</dbReference>
<evidence type="ECO:0000256" key="1">
    <source>
        <dbReference type="SAM" id="MobiDB-lite"/>
    </source>
</evidence>
<evidence type="ECO:0000313" key="2">
    <source>
        <dbReference type="EMBL" id="CAD8793467.1"/>
    </source>
</evidence>
<dbReference type="AlphaFoldDB" id="A0A6T6T9A8"/>
<gene>
    <name evidence="2" type="ORF">HTEP1355_LOCUS7509</name>
    <name evidence="3" type="ORF">HTEP1355_LOCUS7510</name>
    <name evidence="4" type="ORF">HTEP1355_LOCUS7511</name>
    <name evidence="5" type="ORF">HTEP1355_LOCUS7512</name>
</gene>
<dbReference type="EMBL" id="HBFN01013054">
    <property type="protein sequence ID" value="CAD8793471.1"/>
    <property type="molecule type" value="Transcribed_RNA"/>
</dbReference>
<evidence type="ECO:0000313" key="3">
    <source>
        <dbReference type="EMBL" id="CAD8793469.1"/>
    </source>
</evidence>
<proteinExistence type="predicted"/>
<protein>
    <submittedName>
        <fullName evidence="4">Uncharacterized protein</fullName>
    </submittedName>
</protein>
<evidence type="ECO:0000313" key="5">
    <source>
        <dbReference type="EMBL" id="CAD8793473.1"/>
    </source>
</evidence>
<accession>A0A6T6T9A8</accession>